<evidence type="ECO:0000259" key="8">
    <source>
        <dbReference type="SMART" id="SM00906"/>
    </source>
</evidence>
<evidence type="ECO:0000256" key="5">
    <source>
        <dbReference type="ARBA" id="ARBA00023125"/>
    </source>
</evidence>
<dbReference type="OrthoDB" id="189997at2759"/>
<keyword evidence="4" id="KW-0805">Transcription regulation</keyword>
<evidence type="ECO:0000256" key="1">
    <source>
        <dbReference type="ARBA" id="ARBA00004123"/>
    </source>
</evidence>
<keyword evidence="6" id="KW-0804">Transcription</keyword>
<dbReference type="GO" id="GO:0045944">
    <property type="term" value="P:positive regulation of transcription by RNA polymerase II"/>
    <property type="evidence" value="ECO:0007669"/>
    <property type="project" value="TreeGrafter"/>
</dbReference>
<dbReference type="AlphaFoldDB" id="A0A0C3DBG4"/>
<evidence type="ECO:0000256" key="6">
    <source>
        <dbReference type="ARBA" id="ARBA00023163"/>
    </source>
</evidence>
<keyword evidence="2" id="KW-0479">Metal-binding</keyword>
<dbReference type="GO" id="GO:0005634">
    <property type="term" value="C:nucleus"/>
    <property type="evidence" value="ECO:0007669"/>
    <property type="project" value="UniProtKB-SubCell"/>
</dbReference>
<feature type="non-terminal residue" evidence="9">
    <location>
        <position position="132"/>
    </location>
</feature>
<proteinExistence type="predicted"/>
<feature type="domain" description="Xylanolytic transcriptional activator regulatory" evidence="8">
    <location>
        <begin position="1"/>
        <end position="68"/>
    </location>
</feature>
<keyword evidence="10" id="KW-1185">Reference proteome</keyword>
<comment type="subcellular location">
    <subcellularLocation>
        <location evidence="1">Nucleus</location>
    </subcellularLocation>
</comment>
<dbReference type="PANTHER" id="PTHR47782">
    <property type="entry name" value="ZN(II)2CYS6 TRANSCRIPTION FACTOR (EUROFUNG)-RELATED"/>
    <property type="match status" value="1"/>
</dbReference>
<dbReference type="GO" id="GO:0000981">
    <property type="term" value="F:DNA-binding transcription factor activity, RNA polymerase II-specific"/>
    <property type="evidence" value="ECO:0007669"/>
    <property type="project" value="TreeGrafter"/>
</dbReference>
<evidence type="ECO:0000256" key="7">
    <source>
        <dbReference type="ARBA" id="ARBA00023242"/>
    </source>
</evidence>
<dbReference type="GO" id="GO:0043565">
    <property type="term" value="F:sequence-specific DNA binding"/>
    <property type="evidence" value="ECO:0007669"/>
    <property type="project" value="TreeGrafter"/>
</dbReference>
<dbReference type="Proteomes" id="UP000054321">
    <property type="component" value="Unassembled WGS sequence"/>
</dbReference>
<evidence type="ECO:0000313" key="9">
    <source>
        <dbReference type="EMBL" id="KIN08669.1"/>
    </source>
</evidence>
<dbReference type="InParanoid" id="A0A0C3DBG4"/>
<keyword evidence="7" id="KW-0539">Nucleus</keyword>
<keyword evidence="5" id="KW-0238">DNA-binding</keyword>
<evidence type="ECO:0000256" key="4">
    <source>
        <dbReference type="ARBA" id="ARBA00023015"/>
    </source>
</evidence>
<name>A0A0C3DBG4_OIDMZ</name>
<dbReference type="CDD" id="cd12148">
    <property type="entry name" value="fungal_TF_MHR"/>
    <property type="match status" value="1"/>
</dbReference>
<dbReference type="HOGENOM" id="CLU_1922111_0_0_1"/>
<dbReference type="SMART" id="SM00906">
    <property type="entry name" value="Fungal_trans"/>
    <property type="match status" value="1"/>
</dbReference>
<accession>A0A0C3DBG4</accession>
<evidence type="ECO:0000256" key="3">
    <source>
        <dbReference type="ARBA" id="ARBA00022833"/>
    </source>
</evidence>
<dbReference type="InterPro" id="IPR052202">
    <property type="entry name" value="Yeast_MetPath_Reg"/>
</dbReference>
<dbReference type="Pfam" id="PF04082">
    <property type="entry name" value="Fungal_trans"/>
    <property type="match status" value="1"/>
</dbReference>
<protein>
    <recommendedName>
        <fullName evidence="8">Xylanolytic transcriptional activator regulatory domain-containing protein</fullName>
    </recommendedName>
</protein>
<sequence length="132" mass="15275">MIGVVMRHCLDSGLHRKSNLPVLLDQQRKRLFWTVYMLERSVARTLGRPCCVTDREIDVELPANVSDEIEHEEELVAAIERASQFPYQITALSPAIHIVRVQRIESKIHRTLYRVDKPISAIQPHKVTRLRA</sequence>
<dbReference type="GO" id="GO:0006351">
    <property type="term" value="P:DNA-templated transcription"/>
    <property type="evidence" value="ECO:0007669"/>
    <property type="project" value="InterPro"/>
</dbReference>
<gene>
    <name evidence="9" type="ORF">OIDMADRAFT_16726</name>
</gene>
<keyword evidence="3" id="KW-0862">Zinc</keyword>
<organism evidence="9 10">
    <name type="scientific">Oidiodendron maius (strain Zn)</name>
    <dbReference type="NCBI Taxonomy" id="913774"/>
    <lineage>
        <taxon>Eukaryota</taxon>
        <taxon>Fungi</taxon>
        <taxon>Dikarya</taxon>
        <taxon>Ascomycota</taxon>
        <taxon>Pezizomycotina</taxon>
        <taxon>Leotiomycetes</taxon>
        <taxon>Leotiomycetes incertae sedis</taxon>
        <taxon>Myxotrichaceae</taxon>
        <taxon>Oidiodendron</taxon>
    </lineage>
</organism>
<dbReference type="InterPro" id="IPR007219">
    <property type="entry name" value="XnlR_reg_dom"/>
</dbReference>
<dbReference type="GO" id="GO:0008270">
    <property type="term" value="F:zinc ion binding"/>
    <property type="evidence" value="ECO:0007669"/>
    <property type="project" value="InterPro"/>
</dbReference>
<dbReference type="EMBL" id="KN832870">
    <property type="protein sequence ID" value="KIN08669.1"/>
    <property type="molecule type" value="Genomic_DNA"/>
</dbReference>
<evidence type="ECO:0000313" key="10">
    <source>
        <dbReference type="Proteomes" id="UP000054321"/>
    </source>
</evidence>
<evidence type="ECO:0000256" key="2">
    <source>
        <dbReference type="ARBA" id="ARBA00022723"/>
    </source>
</evidence>
<reference evidence="9 10" key="1">
    <citation type="submission" date="2014-04" db="EMBL/GenBank/DDBJ databases">
        <authorList>
            <consortium name="DOE Joint Genome Institute"/>
            <person name="Kuo A."/>
            <person name="Martino E."/>
            <person name="Perotto S."/>
            <person name="Kohler A."/>
            <person name="Nagy L.G."/>
            <person name="Floudas D."/>
            <person name="Copeland A."/>
            <person name="Barry K.W."/>
            <person name="Cichocki N."/>
            <person name="Veneault-Fourrey C."/>
            <person name="LaButti K."/>
            <person name="Lindquist E.A."/>
            <person name="Lipzen A."/>
            <person name="Lundell T."/>
            <person name="Morin E."/>
            <person name="Murat C."/>
            <person name="Sun H."/>
            <person name="Tunlid A."/>
            <person name="Henrissat B."/>
            <person name="Grigoriev I.V."/>
            <person name="Hibbett D.S."/>
            <person name="Martin F."/>
            <person name="Nordberg H.P."/>
            <person name="Cantor M.N."/>
            <person name="Hua S.X."/>
        </authorList>
    </citation>
    <scope>NUCLEOTIDE SEQUENCE [LARGE SCALE GENOMIC DNA]</scope>
    <source>
        <strain evidence="9 10">Zn</strain>
    </source>
</reference>
<dbReference type="PANTHER" id="PTHR47782:SF12">
    <property type="entry name" value="ZN(II)2CYS6 TRANSCRIPTION FACTOR (EUROFUNG)"/>
    <property type="match status" value="1"/>
</dbReference>
<reference evidence="10" key="2">
    <citation type="submission" date="2015-01" db="EMBL/GenBank/DDBJ databases">
        <title>Evolutionary Origins and Diversification of the Mycorrhizal Mutualists.</title>
        <authorList>
            <consortium name="DOE Joint Genome Institute"/>
            <consortium name="Mycorrhizal Genomics Consortium"/>
            <person name="Kohler A."/>
            <person name="Kuo A."/>
            <person name="Nagy L.G."/>
            <person name="Floudas D."/>
            <person name="Copeland A."/>
            <person name="Barry K.W."/>
            <person name="Cichocki N."/>
            <person name="Veneault-Fourrey C."/>
            <person name="LaButti K."/>
            <person name="Lindquist E.A."/>
            <person name="Lipzen A."/>
            <person name="Lundell T."/>
            <person name="Morin E."/>
            <person name="Murat C."/>
            <person name="Riley R."/>
            <person name="Ohm R."/>
            <person name="Sun H."/>
            <person name="Tunlid A."/>
            <person name="Henrissat B."/>
            <person name="Grigoriev I.V."/>
            <person name="Hibbett D.S."/>
            <person name="Martin F."/>
        </authorList>
    </citation>
    <scope>NUCLEOTIDE SEQUENCE [LARGE SCALE GENOMIC DNA]</scope>
    <source>
        <strain evidence="10">Zn</strain>
    </source>
</reference>